<feature type="disulfide bond" evidence="8">
    <location>
        <begin position="21"/>
        <end position="39"/>
    </location>
</feature>
<dbReference type="PROSITE" id="PS01209">
    <property type="entry name" value="LDLRA_1"/>
    <property type="match status" value="1"/>
</dbReference>
<evidence type="ECO:0000256" key="5">
    <source>
        <dbReference type="ARBA" id="ARBA00022989"/>
    </source>
</evidence>
<keyword evidence="3" id="KW-0812">Transmembrane</keyword>
<dbReference type="CDD" id="cd00112">
    <property type="entry name" value="LDLa"/>
    <property type="match status" value="1"/>
</dbReference>
<gene>
    <name evidence="9" type="ORF">AKAME5_002755800</name>
</gene>
<dbReference type="GO" id="GO:0012505">
    <property type="term" value="C:endomembrane system"/>
    <property type="evidence" value="ECO:0007669"/>
    <property type="project" value="UniProtKB-SubCell"/>
</dbReference>
<keyword evidence="10" id="KW-1185">Reference proteome</keyword>
<evidence type="ECO:0000256" key="3">
    <source>
        <dbReference type="ARBA" id="ARBA00022692"/>
    </source>
</evidence>
<protein>
    <submittedName>
        <fullName evidence="9">Low-density lipoprotein receptor-related protein 8 isoform X1</fullName>
    </submittedName>
</protein>
<comment type="caution">
    <text evidence="9">The sequence shown here is derived from an EMBL/GenBank/DDBJ whole genome shotgun (WGS) entry which is preliminary data.</text>
</comment>
<keyword evidence="5" id="KW-1133">Transmembrane helix</keyword>
<reference evidence="9" key="1">
    <citation type="submission" date="2022-08" db="EMBL/GenBank/DDBJ databases">
        <title>Genome sequencing of akame (Lates japonicus).</title>
        <authorList>
            <person name="Hashiguchi Y."/>
            <person name="Takahashi H."/>
        </authorList>
    </citation>
    <scope>NUCLEOTIDE SEQUENCE</scope>
    <source>
        <strain evidence="9">Kochi</strain>
    </source>
</reference>
<name>A0AAD3QZQ4_LATJO</name>
<feature type="disulfide bond" evidence="8">
    <location>
        <begin position="14"/>
        <end position="26"/>
    </location>
</feature>
<dbReference type="AlphaFoldDB" id="A0AAD3QZQ4"/>
<dbReference type="Proteomes" id="UP001279410">
    <property type="component" value="Unassembled WGS sequence"/>
</dbReference>
<evidence type="ECO:0000256" key="6">
    <source>
        <dbReference type="ARBA" id="ARBA00023136"/>
    </source>
</evidence>
<dbReference type="FunFam" id="4.10.400.10:FF:000053">
    <property type="entry name" value="Very low density lipoprotein receptor"/>
    <property type="match status" value="1"/>
</dbReference>
<keyword evidence="7 8" id="KW-1015">Disulfide bond</keyword>
<comment type="caution">
    <text evidence="8">Lacks conserved residue(s) required for the propagation of feature annotation.</text>
</comment>
<evidence type="ECO:0000256" key="8">
    <source>
        <dbReference type="PROSITE-ProRule" id="PRU00124"/>
    </source>
</evidence>
<dbReference type="Gene3D" id="4.10.400.10">
    <property type="entry name" value="Low-density Lipoprotein Receptor"/>
    <property type="match status" value="1"/>
</dbReference>
<dbReference type="Pfam" id="PF00057">
    <property type="entry name" value="Ldl_recept_a"/>
    <property type="match status" value="1"/>
</dbReference>
<keyword evidence="4" id="KW-0677">Repeat</keyword>
<dbReference type="PROSITE" id="PS50068">
    <property type="entry name" value="LDLRA_2"/>
    <property type="match status" value="1"/>
</dbReference>
<organism evidence="9 10">
    <name type="scientific">Lates japonicus</name>
    <name type="common">Japanese lates</name>
    <dbReference type="NCBI Taxonomy" id="270547"/>
    <lineage>
        <taxon>Eukaryota</taxon>
        <taxon>Metazoa</taxon>
        <taxon>Chordata</taxon>
        <taxon>Craniata</taxon>
        <taxon>Vertebrata</taxon>
        <taxon>Euteleostomi</taxon>
        <taxon>Actinopterygii</taxon>
        <taxon>Neopterygii</taxon>
        <taxon>Teleostei</taxon>
        <taxon>Neoteleostei</taxon>
        <taxon>Acanthomorphata</taxon>
        <taxon>Carangaria</taxon>
        <taxon>Carangaria incertae sedis</taxon>
        <taxon>Centropomidae</taxon>
        <taxon>Lates</taxon>
    </lineage>
</organism>
<sequence length="50" mass="5290">MLDASFVSTAKKTCATTDFACKNGQCVPARWRCDGEPECADGSDEADAIC</sequence>
<accession>A0AAD3QZQ4</accession>
<evidence type="ECO:0000256" key="1">
    <source>
        <dbReference type="ARBA" id="ARBA00004167"/>
    </source>
</evidence>
<dbReference type="InterPro" id="IPR050685">
    <property type="entry name" value="LDLR"/>
</dbReference>
<dbReference type="GO" id="GO:0016192">
    <property type="term" value="P:vesicle-mediated transport"/>
    <property type="evidence" value="ECO:0007669"/>
    <property type="project" value="UniProtKB-ARBA"/>
</dbReference>
<feature type="non-terminal residue" evidence="9">
    <location>
        <position position="50"/>
    </location>
</feature>
<dbReference type="SUPFAM" id="SSF57424">
    <property type="entry name" value="LDL receptor-like module"/>
    <property type="match status" value="1"/>
</dbReference>
<evidence type="ECO:0000313" key="9">
    <source>
        <dbReference type="EMBL" id="GLD49681.1"/>
    </source>
</evidence>
<dbReference type="InterPro" id="IPR002172">
    <property type="entry name" value="LDrepeatLR_classA_rpt"/>
</dbReference>
<dbReference type="InterPro" id="IPR036055">
    <property type="entry name" value="LDL_receptor-like_sf"/>
</dbReference>
<keyword evidence="9" id="KW-0675">Receptor</keyword>
<keyword evidence="6" id="KW-0472">Membrane</keyword>
<comment type="subcellular location">
    <subcellularLocation>
        <location evidence="2">Endomembrane system</location>
    </subcellularLocation>
    <subcellularLocation>
        <location evidence="1">Membrane</location>
        <topology evidence="1">Single-pass membrane protein</topology>
    </subcellularLocation>
</comment>
<evidence type="ECO:0000256" key="7">
    <source>
        <dbReference type="ARBA" id="ARBA00023157"/>
    </source>
</evidence>
<keyword evidence="9" id="KW-0449">Lipoprotein</keyword>
<dbReference type="SMART" id="SM00192">
    <property type="entry name" value="LDLa"/>
    <property type="match status" value="1"/>
</dbReference>
<dbReference type="GO" id="GO:0005886">
    <property type="term" value="C:plasma membrane"/>
    <property type="evidence" value="ECO:0007669"/>
    <property type="project" value="TreeGrafter"/>
</dbReference>
<dbReference type="InterPro" id="IPR023415">
    <property type="entry name" value="LDLR_class-A_CS"/>
</dbReference>
<evidence type="ECO:0000256" key="2">
    <source>
        <dbReference type="ARBA" id="ARBA00004308"/>
    </source>
</evidence>
<proteinExistence type="predicted"/>
<dbReference type="PANTHER" id="PTHR24270">
    <property type="entry name" value="LOW-DENSITY LIPOPROTEIN RECEPTOR-RELATED"/>
    <property type="match status" value="1"/>
</dbReference>
<dbReference type="EMBL" id="BRZM01003569">
    <property type="protein sequence ID" value="GLD49681.1"/>
    <property type="molecule type" value="Genomic_DNA"/>
</dbReference>
<evidence type="ECO:0000313" key="10">
    <source>
        <dbReference type="Proteomes" id="UP001279410"/>
    </source>
</evidence>
<evidence type="ECO:0000256" key="4">
    <source>
        <dbReference type="ARBA" id="ARBA00022737"/>
    </source>
</evidence>